<dbReference type="GO" id="GO:0004622">
    <property type="term" value="F:phosphatidylcholine lysophospholipase activity"/>
    <property type="evidence" value="ECO:0007669"/>
    <property type="project" value="TreeGrafter"/>
</dbReference>
<evidence type="ECO:0000256" key="1">
    <source>
        <dbReference type="SAM" id="Phobius"/>
    </source>
</evidence>
<dbReference type="RefSeq" id="WP_072721920.1">
    <property type="nucleotide sequence ID" value="NZ_LN889813.1"/>
</dbReference>
<accession>A0A1J1LRK5</accession>
<evidence type="ECO:0000313" key="2">
    <source>
        <dbReference type="EMBL" id="CUR35023.1"/>
    </source>
</evidence>
<gene>
    <name evidence="2" type="ORF">PL9214650462</name>
</gene>
<dbReference type="Pfam" id="PF00657">
    <property type="entry name" value="Lipase_GDSL"/>
    <property type="match status" value="1"/>
</dbReference>
<keyword evidence="3" id="KW-1185">Reference proteome</keyword>
<protein>
    <recommendedName>
        <fullName evidence="4">Lipolytic protein G-D-S-L family</fullName>
    </recommendedName>
</protein>
<reference evidence="3" key="1">
    <citation type="submission" date="2015-10" db="EMBL/GenBank/DDBJ databases">
        <authorList>
            <person name="Regsiter A."/>
            <person name="william w."/>
        </authorList>
    </citation>
    <scope>NUCLEOTIDE SEQUENCE [LARGE SCALE GENOMIC DNA]</scope>
</reference>
<proteinExistence type="predicted"/>
<dbReference type="STRING" id="671072.PL9214650462"/>
<name>A0A1J1LRK5_9CYAN</name>
<dbReference type="Proteomes" id="UP000184315">
    <property type="component" value="Unassembled WGS sequence"/>
</dbReference>
<dbReference type="PANTHER" id="PTHR30383">
    <property type="entry name" value="THIOESTERASE 1/PROTEASE 1/LYSOPHOSPHOLIPASE L1"/>
    <property type="match status" value="1"/>
</dbReference>
<dbReference type="InterPro" id="IPR036514">
    <property type="entry name" value="SGNH_hydro_sf"/>
</dbReference>
<dbReference type="PANTHER" id="PTHR30383:SF5">
    <property type="entry name" value="SGNH HYDROLASE-TYPE ESTERASE DOMAIN-CONTAINING PROTEIN"/>
    <property type="match status" value="1"/>
</dbReference>
<dbReference type="InterPro" id="IPR051532">
    <property type="entry name" value="Ester_Hydrolysis_Enzymes"/>
</dbReference>
<keyword evidence="1" id="KW-1133">Transmembrane helix</keyword>
<dbReference type="OrthoDB" id="5446411at2"/>
<dbReference type="InterPro" id="IPR001087">
    <property type="entry name" value="GDSL"/>
</dbReference>
<organism evidence="2 3">
    <name type="scientific">Planktothrix tepida PCC 9214</name>
    <dbReference type="NCBI Taxonomy" id="671072"/>
    <lineage>
        <taxon>Bacteria</taxon>
        <taxon>Bacillati</taxon>
        <taxon>Cyanobacteriota</taxon>
        <taxon>Cyanophyceae</taxon>
        <taxon>Oscillatoriophycideae</taxon>
        <taxon>Oscillatoriales</taxon>
        <taxon>Microcoleaceae</taxon>
        <taxon>Planktothrix</taxon>
    </lineage>
</organism>
<keyword evidence="1" id="KW-0812">Transmembrane</keyword>
<keyword evidence="1" id="KW-0472">Membrane</keyword>
<dbReference type="Gene3D" id="3.40.50.1110">
    <property type="entry name" value="SGNH hydrolase"/>
    <property type="match status" value="1"/>
</dbReference>
<dbReference type="EMBL" id="CZDF01000172">
    <property type="protein sequence ID" value="CUR35023.1"/>
    <property type="molecule type" value="Genomic_DNA"/>
</dbReference>
<dbReference type="CDD" id="cd00229">
    <property type="entry name" value="SGNH_hydrolase"/>
    <property type="match status" value="1"/>
</dbReference>
<evidence type="ECO:0008006" key="4">
    <source>
        <dbReference type="Google" id="ProtNLM"/>
    </source>
</evidence>
<sequence>MGQWKAWAVNLGLALSSLVLGIAIGEIGLRLAKIEGLKKLPEPGHAVFSPSFFTQSDPDRGWSNRPGAKGWWQYEGESYVEINSDGLRDKDYAIAKPKNTFRIAVLGDSFTLASQVPPNSNYTSVLEKTLGNCAKFKGKNIEVLNFGVDGYGTAQELITLREKVEKYNPDLVIVAFFIGNDVIDNSRKLEDNYYRPFFVYKNGQLEPDFSFRNLPMGYSNRYLITTVDHLPDWLVNHSRILQVAKKAELEYRKNNLVKHSNQLSVTTFREPQDSDWKEAWQITEDLLKLMAQEVKDKGAKFLLMVIADPMQVHQDEATRQFFKVSNKIDNLYYPNERLKAIGKHNNFPVLDLAPDFQAYAKQNQVCLHGFEKNNTLCGGHWNSKGHHLAAELITNQLCKTDNGL</sequence>
<feature type="transmembrane region" description="Helical" evidence="1">
    <location>
        <begin position="6"/>
        <end position="29"/>
    </location>
</feature>
<evidence type="ECO:0000313" key="3">
    <source>
        <dbReference type="Proteomes" id="UP000184315"/>
    </source>
</evidence>
<dbReference type="AlphaFoldDB" id="A0A1J1LRK5"/>
<dbReference type="SUPFAM" id="SSF52266">
    <property type="entry name" value="SGNH hydrolase"/>
    <property type="match status" value="1"/>
</dbReference>